<dbReference type="InterPro" id="IPR002110">
    <property type="entry name" value="Ankyrin_rpt"/>
</dbReference>
<feature type="region of interest" description="Disordered" evidence="5">
    <location>
        <begin position="30"/>
        <end position="53"/>
    </location>
</feature>
<sequence>MTETFKYVCHVYPFIRRLTASKAQVKINQPSEQHFNKINSRTDMDTNSTAQKPKGKVAVHRVRSCPQPFDLMFQIACNKDSLDSEFTEGKKVIDFLRRTGKVVELDAVTASGMTALTQCVLDGNFRSVKALIELGADVNKRDGQGWTPLHYAASEGYLDIVKYLLRCEADVRALDGNKQMPVDVAEAEDVRKFLSRVTLFYSPMSRTLTRKASLPAWL</sequence>
<evidence type="ECO:0000256" key="2">
    <source>
        <dbReference type="ARBA" id="ARBA00022737"/>
    </source>
</evidence>
<evidence type="ECO:0000256" key="4">
    <source>
        <dbReference type="PROSITE-ProRule" id="PRU00023"/>
    </source>
</evidence>
<protein>
    <submittedName>
        <fullName evidence="6">Protein phosphatase 1 regulatory subunit 27</fullName>
    </submittedName>
</protein>
<dbReference type="GO" id="GO:0019208">
    <property type="term" value="F:phosphatase regulator activity"/>
    <property type="evidence" value="ECO:0007669"/>
    <property type="project" value="TreeGrafter"/>
</dbReference>
<dbReference type="GO" id="GO:0004857">
    <property type="term" value="F:enzyme inhibitor activity"/>
    <property type="evidence" value="ECO:0007669"/>
    <property type="project" value="TreeGrafter"/>
</dbReference>
<dbReference type="Pfam" id="PF12796">
    <property type="entry name" value="Ank_2"/>
    <property type="match status" value="1"/>
</dbReference>
<dbReference type="PANTHER" id="PTHR24179">
    <property type="entry name" value="PROTEIN PHOSPHATASE 1 REGULATORY SUBUNIT 12"/>
    <property type="match status" value="1"/>
</dbReference>
<dbReference type="PROSITE" id="PS50297">
    <property type="entry name" value="ANK_REP_REGION"/>
    <property type="match status" value="2"/>
</dbReference>
<dbReference type="Proteomes" id="UP000225706">
    <property type="component" value="Unassembled WGS sequence"/>
</dbReference>
<evidence type="ECO:0000256" key="1">
    <source>
        <dbReference type="ARBA" id="ARBA00022473"/>
    </source>
</evidence>
<gene>
    <name evidence="6" type="primary">Ppp1r27</name>
    <name evidence="6" type="ORF">AWC38_SpisGene13199</name>
</gene>
<name>A0A2B4S133_STYPI</name>
<feature type="repeat" description="ANK" evidence="4">
    <location>
        <begin position="111"/>
        <end position="143"/>
    </location>
</feature>
<dbReference type="SMART" id="SM00248">
    <property type="entry name" value="ANK"/>
    <property type="match status" value="2"/>
</dbReference>
<organism evidence="6 7">
    <name type="scientific">Stylophora pistillata</name>
    <name type="common">Smooth cauliflower coral</name>
    <dbReference type="NCBI Taxonomy" id="50429"/>
    <lineage>
        <taxon>Eukaryota</taxon>
        <taxon>Metazoa</taxon>
        <taxon>Cnidaria</taxon>
        <taxon>Anthozoa</taxon>
        <taxon>Hexacorallia</taxon>
        <taxon>Scleractinia</taxon>
        <taxon>Astrocoeniina</taxon>
        <taxon>Pocilloporidae</taxon>
        <taxon>Stylophora</taxon>
    </lineage>
</organism>
<feature type="repeat" description="ANK" evidence="4">
    <location>
        <begin position="144"/>
        <end position="176"/>
    </location>
</feature>
<dbReference type="AlphaFoldDB" id="A0A2B4S133"/>
<accession>A0A2B4S133</accession>
<dbReference type="STRING" id="50429.A0A2B4S133"/>
<evidence type="ECO:0000313" key="7">
    <source>
        <dbReference type="Proteomes" id="UP000225706"/>
    </source>
</evidence>
<dbReference type="GO" id="GO:0005737">
    <property type="term" value="C:cytoplasm"/>
    <property type="evidence" value="ECO:0007669"/>
    <property type="project" value="TreeGrafter"/>
</dbReference>
<evidence type="ECO:0000313" key="6">
    <source>
        <dbReference type="EMBL" id="PFX22277.1"/>
    </source>
</evidence>
<dbReference type="EMBL" id="LSMT01000244">
    <property type="protein sequence ID" value="PFX22277.1"/>
    <property type="molecule type" value="Genomic_DNA"/>
</dbReference>
<reference evidence="7" key="1">
    <citation type="journal article" date="2017" name="bioRxiv">
        <title>Comparative analysis of the genomes of Stylophora pistillata and Acropora digitifera provides evidence for extensive differences between species of corals.</title>
        <authorList>
            <person name="Voolstra C.R."/>
            <person name="Li Y."/>
            <person name="Liew Y.J."/>
            <person name="Baumgarten S."/>
            <person name="Zoccola D."/>
            <person name="Flot J.-F."/>
            <person name="Tambutte S."/>
            <person name="Allemand D."/>
            <person name="Aranda M."/>
        </authorList>
    </citation>
    <scope>NUCLEOTIDE SEQUENCE [LARGE SCALE GENOMIC DNA]</scope>
</reference>
<evidence type="ECO:0000256" key="3">
    <source>
        <dbReference type="ARBA" id="ARBA00038386"/>
    </source>
</evidence>
<feature type="compositionally biased region" description="Polar residues" evidence="5">
    <location>
        <begin position="30"/>
        <end position="51"/>
    </location>
</feature>
<keyword evidence="4" id="KW-0040">ANK repeat</keyword>
<keyword evidence="2" id="KW-0677">Repeat</keyword>
<dbReference type="Gene3D" id="1.25.40.20">
    <property type="entry name" value="Ankyrin repeat-containing domain"/>
    <property type="match status" value="1"/>
</dbReference>
<dbReference type="InterPro" id="IPR036770">
    <property type="entry name" value="Ankyrin_rpt-contain_sf"/>
</dbReference>
<comment type="caution">
    <text evidence="6">The sequence shown here is derived from an EMBL/GenBank/DDBJ whole genome shotgun (WGS) entry which is preliminary data.</text>
</comment>
<keyword evidence="1" id="KW-0217">Developmental protein</keyword>
<dbReference type="InterPro" id="IPR051226">
    <property type="entry name" value="PP1_Regulatory_Subunit"/>
</dbReference>
<comment type="similarity">
    <text evidence="3">Belongs to the NRARP family.</text>
</comment>
<proteinExistence type="inferred from homology"/>
<dbReference type="OrthoDB" id="19014at2759"/>
<dbReference type="PROSITE" id="PS50088">
    <property type="entry name" value="ANK_REPEAT"/>
    <property type="match status" value="2"/>
</dbReference>
<evidence type="ECO:0000256" key="5">
    <source>
        <dbReference type="SAM" id="MobiDB-lite"/>
    </source>
</evidence>
<dbReference type="PANTHER" id="PTHR24179:SF21">
    <property type="entry name" value="MYOSIN BINDING SUBUNIT, ISOFORM O"/>
    <property type="match status" value="1"/>
</dbReference>
<keyword evidence="7" id="KW-1185">Reference proteome</keyword>
<dbReference type="SUPFAM" id="SSF48403">
    <property type="entry name" value="Ankyrin repeat"/>
    <property type="match status" value="1"/>
</dbReference>